<accession>A0A4C1XI35</accession>
<dbReference type="EMBL" id="BGZK01000872">
    <property type="protein sequence ID" value="GBP63556.1"/>
    <property type="molecule type" value="Genomic_DNA"/>
</dbReference>
<protein>
    <submittedName>
        <fullName evidence="1">Uncharacterized protein</fullName>
    </submittedName>
</protein>
<organism evidence="1 2">
    <name type="scientific">Eumeta variegata</name>
    <name type="common">Bagworm moth</name>
    <name type="synonym">Eumeta japonica</name>
    <dbReference type="NCBI Taxonomy" id="151549"/>
    <lineage>
        <taxon>Eukaryota</taxon>
        <taxon>Metazoa</taxon>
        <taxon>Ecdysozoa</taxon>
        <taxon>Arthropoda</taxon>
        <taxon>Hexapoda</taxon>
        <taxon>Insecta</taxon>
        <taxon>Pterygota</taxon>
        <taxon>Neoptera</taxon>
        <taxon>Endopterygota</taxon>
        <taxon>Lepidoptera</taxon>
        <taxon>Glossata</taxon>
        <taxon>Ditrysia</taxon>
        <taxon>Tineoidea</taxon>
        <taxon>Psychidae</taxon>
        <taxon>Oiketicinae</taxon>
        <taxon>Eumeta</taxon>
    </lineage>
</organism>
<dbReference type="Proteomes" id="UP000299102">
    <property type="component" value="Unassembled WGS sequence"/>
</dbReference>
<reference evidence="1 2" key="1">
    <citation type="journal article" date="2019" name="Commun. Biol.">
        <title>The bagworm genome reveals a unique fibroin gene that provides high tensile strength.</title>
        <authorList>
            <person name="Kono N."/>
            <person name="Nakamura H."/>
            <person name="Ohtoshi R."/>
            <person name="Tomita M."/>
            <person name="Numata K."/>
            <person name="Arakawa K."/>
        </authorList>
    </citation>
    <scope>NUCLEOTIDE SEQUENCE [LARGE SCALE GENOMIC DNA]</scope>
</reference>
<evidence type="ECO:0000313" key="1">
    <source>
        <dbReference type="EMBL" id="GBP63556.1"/>
    </source>
</evidence>
<evidence type="ECO:0000313" key="2">
    <source>
        <dbReference type="Proteomes" id="UP000299102"/>
    </source>
</evidence>
<gene>
    <name evidence="1" type="ORF">EVAR_61296_1</name>
</gene>
<sequence>MTAINCNNNISRPKISKGGKIRPSRPALRRIRRMRDCAREIPVCHKGASPRSLSPVQFGHRSSVALVIGGPQPVLGHWGKKFQYLSPRSSFVCPTE</sequence>
<comment type="caution">
    <text evidence="1">The sequence shown here is derived from an EMBL/GenBank/DDBJ whole genome shotgun (WGS) entry which is preliminary data.</text>
</comment>
<name>A0A4C1XI35_EUMVA</name>
<proteinExistence type="predicted"/>
<keyword evidence="2" id="KW-1185">Reference proteome</keyword>
<dbReference type="AlphaFoldDB" id="A0A4C1XI35"/>